<evidence type="ECO:0000256" key="4">
    <source>
        <dbReference type="ARBA" id="ARBA00022730"/>
    </source>
</evidence>
<comment type="function">
    <text evidence="1">With S5 and S12 plays an important role in translational accuracy.</text>
</comment>
<accession>A0A6H0DSL3</accession>
<dbReference type="FunFam" id="3.10.290.10:FF:000001">
    <property type="entry name" value="30S ribosomal protein S4"/>
    <property type="match status" value="1"/>
</dbReference>
<dbReference type="Gene3D" id="3.10.290.10">
    <property type="entry name" value="RNA-binding S4 domain"/>
    <property type="match status" value="1"/>
</dbReference>
<dbReference type="NCBIfam" id="NF003717">
    <property type="entry name" value="PRK05327.1"/>
    <property type="match status" value="1"/>
</dbReference>
<dbReference type="PROSITE" id="PS50889">
    <property type="entry name" value="S4"/>
    <property type="match status" value="1"/>
</dbReference>
<gene>
    <name evidence="14" type="primary">rps4</name>
</gene>
<dbReference type="PANTHER" id="PTHR11831">
    <property type="entry name" value="30S 40S RIBOSOMAL PROTEIN"/>
    <property type="match status" value="1"/>
</dbReference>
<dbReference type="GO" id="GO:0019843">
    <property type="term" value="F:rRNA binding"/>
    <property type="evidence" value="ECO:0007669"/>
    <property type="project" value="UniProtKB-KW"/>
</dbReference>
<dbReference type="InterPro" id="IPR022801">
    <property type="entry name" value="Ribosomal_uS4"/>
</dbReference>
<reference evidence="14" key="1">
    <citation type="journal article" date="2020" name="Plants (Basel)">
        <title>The First Plastid Genome of the Holoparasitic Genus Prosopanche (Hydnoraceae).</title>
        <authorList>
            <person name="Jost M."/>
            <person name="Naumann J."/>
            <person name="Rocamundi N."/>
            <person name="Cocucci A.A."/>
            <person name="Wanke S."/>
        </authorList>
    </citation>
    <scope>NUCLEOTIDE SEQUENCE</scope>
</reference>
<dbReference type="SMART" id="SM01390">
    <property type="entry name" value="Ribosomal_S4"/>
    <property type="match status" value="1"/>
</dbReference>
<evidence type="ECO:0000313" key="14">
    <source>
        <dbReference type="EMBL" id="QIS92024.1"/>
    </source>
</evidence>
<dbReference type="Pfam" id="PF00163">
    <property type="entry name" value="Ribosomal_S4"/>
    <property type="match status" value="1"/>
</dbReference>
<dbReference type="CDD" id="cd00165">
    <property type="entry name" value="S4"/>
    <property type="match status" value="1"/>
</dbReference>
<dbReference type="AlphaFoldDB" id="A0A6H0DSL3"/>
<comment type="function">
    <text evidence="2">One of the primary rRNA binding proteins, it binds directly to 16S rRNA where it nucleates assembly of the body of the 30S subunit.</text>
</comment>
<evidence type="ECO:0000259" key="12">
    <source>
        <dbReference type="SMART" id="SM00363"/>
    </source>
</evidence>
<comment type="subunit">
    <text evidence="8">Part of the 30S ribosomal subunit. Contacts protein S5. The interaction surface between S4 and S5 is involved in control of translational fidelity.</text>
</comment>
<dbReference type="InterPro" id="IPR001912">
    <property type="entry name" value="Ribosomal_uS4_N"/>
</dbReference>
<evidence type="ECO:0000256" key="5">
    <source>
        <dbReference type="ARBA" id="ARBA00022884"/>
    </source>
</evidence>
<dbReference type="EMBL" id="MT075717">
    <property type="protein sequence ID" value="QIS92024.1"/>
    <property type="molecule type" value="Genomic_DNA"/>
</dbReference>
<keyword evidence="4" id="KW-0699">rRNA-binding</keyword>
<dbReference type="Gene3D" id="1.10.1050.10">
    <property type="entry name" value="Ribosomal Protein S4 Delta 41, Chain A, domain 1"/>
    <property type="match status" value="1"/>
</dbReference>
<geneLocation type="plastid" evidence="14"/>
<keyword evidence="5 11" id="KW-0694">RNA-binding</keyword>
<evidence type="ECO:0000256" key="7">
    <source>
        <dbReference type="ARBA" id="ARBA00023274"/>
    </source>
</evidence>
<evidence type="ECO:0000256" key="8">
    <source>
        <dbReference type="ARBA" id="ARBA00025813"/>
    </source>
</evidence>
<comment type="similarity">
    <text evidence="3">Belongs to the universal ribosomal protein uS4 family.</text>
</comment>
<dbReference type="InterPro" id="IPR036986">
    <property type="entry name" value="S4_RNA-bd_sf"/>
</dbReference>
<dbReference type="SMART" id="SM00363">
    <property type="entry name" value="S4"/>
    <property type="match status" value="1"/>
</dbReference>
<dbReference type="Pfam" id="PF01479">
    <property type="entry name" value="S4"/>
    <property type="match status" value="1"/>
</dbReference>
<dbReference type="SUPFAM" id="SSF55174">
    <property type="entry name" value="Alpha-L RNA-binding motif"/>
    <property type="match status" value="1"/>
</dbReference>
<feature type="domain" description="Small ribosomal subunit protein uS4 N-terminal" evidence="13">
    <location>
        <begin position="3"/>
        <end position="84"/>
    </location>
</feature>
<dbReference type="InterPro" id="IPR002942">
    <property type="entry name" value="S4_RNA-bd"/>
</dbReference>
<dbReference type="GO" id="GO:0042274">
    <property type="term" value="P:ribosomal small subunit biogenesis"/>
    <property type="evidence" value="ECO:0007669"/>
    <property type="project" value="TreeGrafter"/>
</dbReference>
<evidence type="ECO:0000256" key="1">
    <source>
        <dbReference type="ARBA" id="ARBA00003004"/>
    </source>
</evidence>
<evidence type="ECO:0000256" key="11">
    <source>
        <dbReference type="PROSITE-ProRule" id="PRU00182"/>
    </source>
</evidence>
<evidence type="ECO:0000256" key="6">
    <source>
        <dbReference type="ARBA" id="ARBA00022980"/>
    </source>
</evidence>
<evidence type="ECO:0000259" key="13">
    <source>
        <dbReference type="SMART" id="SM01390"/>
    </source>
</evidence>
<sequence length="177" mass="21567">MSRYLGPKLKRKRCFEIIQYKNKKTNRRKKKFKIIRESKYLPLLKEKQKMRFYYGLTNKQLYNYLYIYLKIKGLKIQNLCNLLEMRLDNIIFNLGLSKSISEARQIINHKHILVNNYLVNIPSFFCKTTDVITLNKVNKKIIKIPKNLQKKLDKKRLDFLFNEHKISEYYLNKKIKK</sequence>
<evidence type="ECO:0000256" key="3">
    <source>
        <dbReference type="ARBA" id="ARBA00007465"/>
    </source>
</evidence>
<dbReference type="PANTHER" id="PTHR11831:SF4">
    <property type="entry name" value="SMALL RIBOSOMAL SUBUNIT PROTEIN US4M"/>
    <property type="match status" value="1"/>
</dbReference>
<keyword evidence="7" id="KW-0687">Ribonucleoprotein</keyword>
<evidence type="ECO:0000256" key="2">
    <source>
        <dbReference type="ARBA" id="ARBA00003866"/>
    </source>
</evidence>
<proteinExistence type="inferred from homology"/>
<dbReference type="GO" id="GO:0015935">
    <property type="term" value="C:small ribosomal subunit"/>
    <property type="evidence" value="ECO:0007669"/>
    <property type="project" value="TreeGrafter"/>
</dbReference>
<organism evidence="14">
    <name type="scientific">Prosopanche americana</name>
    <dbReference type="NCBI Taxonomy" id="29816"/>
    <lineage>
        <taxon>Eukaryota</taxon>
        <taxon>Viridiplantae</taxon>
        <taxon>Streptophyta</taxon>
        <taxon>Embryophyta</taxon>
        <taxon>Tracheophyta</taxon>
        <taxon>Spermatophyta</taxon>
        <taxon>Magnoliopsida</taxon>
        <taxon>Magnoliidae</taxon>
        <taxon>Piperales</taxon>
        <taxon>Hydnoraceae</taxon>
        <taxon>Prosopanche</taxon>
    </lineage>
</organism>
<keyword evidence="6 14" id="KW-0689">Ribosomal protein</keyword>
<evidence type="ECO:0000256" key="10">
    <source>
        <dbReference type="ARBA" id="ARBA00035533"/>
    </source>
</evidence>
<evidence type="ECO:0000256" key="9">
    <source>
        <dbReference type="ARBA" id="ARBA00035158"/>
    </source>
</evidence>
<name>A0A6H0DSL3_PROAM</name>
<keyword evidence="14" id="KW-0934">Plastid</keyword>
<protein>
    <recommendedName>
        <fullName evidence="9">Small ribosomal subunit protein uS4c</fullName>
    </recommendedName>
    <alternativeName>
        <fullName evidence="10">30S ribosomal protein S4, chloroplastic</fullName>
    </alternativeName>
</protein>
<feature type="domain" description="RNA-binding S4" evidence="12">
    <location>
        <begin position="85"/>
        <end position="150"/>
    </location>
</feature>
<dbReference type="GO" id="GO:0003735">
    <property type="term" value="F:structural constituent of ribosome"/>
    <property type="evidence" value="ECO:0007669"/>
    <property type="project" value="TreeGrafter"/>
</dbReference>